<name>A0A7Y9E2G0_9ACTN</name>
<evidence type="ECO:0000256" key="1">
    <source>
        <dbReference type="SAM" id="Phobius"/>
    </source>
</evidence>
<feature type="transmembrane region" description="Helical" evidence="1">
    <location>
        <begin position="7"/>
        <end position="25"/>
    </location>
</feature>
<dbReference type="Proteomes" id="UP000535511">
    <property type="component" value="Unassembled WGS sequence"/>
</dbReference>
<dbReference type="Pfam" id="PF18153">
    <property type="entry name" value="Cap15_CD_rec"/>
    <property type="match status" value="1"/>
</dbReference>
<keyword evidence="1" id="KW-0472">Membrane</keyword>
<accession>A0A7Y9E2G0</accession>
<dbReference type="EMBL" id="JACCBG010000001">
    <property type="protein sequence ID" value="NYD40033.1"/>
    <property type="molecule type" value="Genomic_DNA"/>
</dbReference>
<reference evidence="3 4" key="1">
    <citation type="submission" date="2020-07" db="EMBL/GenBank/DDBJ databases">
        <title>Sequencing the genomes of 1000 actinobacteria strains.</title>
        <authorList>
            <person name="Klenk H.-P."/>
        </authorList>
    </citation>
    <scope>NUCLEOTIDE SEQUENCE [LARGE SCALE GENOMIC DNA]</scope>
    <source>
        <strain evidence="3 4">DSM 21350</strain>
    </source>
</reference>
<protein>
    <recommendedName>
        <fullName evidence="2">CD-NTase-associated protein 15 domain-containing protein</fullName>
    </recommendedName>
</protein>
<gene>
    <name evidence="3" type="ORF">BJZ21_000116</name>
</gene>
<keyword evidence="1" id="KW-1133">Transmembrane helix</keyword>
<organism evidence="3 4">
    <name type="scientific">Nocardioides panaciterrulae</name>
    <dbReference type="NCBI Taxonomy" id="661492"/>
    <lineage>
        <taxon>Bacteria</taxon>
        <taxon>Bacillati</taxon>
        <taxon>Actinomycetota</taxon>
        <taxon>Actinomycetes</taxon>
        <taxon>Propionibacteriales</taxon>
        <taxon>Nocardioidaceae</taxon>
        <taxon>Nocardioides</taxon>
    </lineage>
</organism>
<evidence type="ECO:0000259" key="2">
    <source>
        <dbReference type="Pfam" id="PF18153"/>
    </source>
</evidence>
<keyword evidence="1" id="KW-0812">Transmembrane</keyword>
<comment type="caution">
    <text evidence="3">The sequence shown here is derived from an EMBL/GenBank/DDBJ whole genome shotgun (WGS) entry which is preliminary data.</text>
</comment>
<dbReference type="RefSeq" id="WP_179661971.1">
    <property type="nucleotide sequence ID" value="NZ_JACCBG010000001.1"/>
</dbReference>
<proteinExistence type="predicted"/>
<dbReference type="AlphaFoldDB" id="A0A7Y9E2G0"/>
<evidence type="ECO:0000313" key="3">
    <source>
        <dbReference type="EMBL" id="NYD40033.1"/>
    </source>
</evidence>
<keyword evidence="4" id="KW-1185">Reference proteome</keyword>
<feature type="transmembrane region" description="Helical" evidence="1">
    <location>
        <begin position="37"/>
        <end position="57"/>
    </location>
</feature>
<feature type="domain" description="CD-NTase-associated protein 15" evidence="2">
    <location>
        <begin position="69"/>
        <end position="191"/>
    </location>
</feature>
<dbReference type="InterPro" id="IPR041208">
    <property type="entry name" value="Cap15"/>
</dbReference>
<evidence type="ECO:0000313" key="4">
    <source>
        <dbReference type="Proteomes" id="UP000535511"/>
    </source>
</evidence>
<sequence length="213" mass="23551">MNSTANLARFTAIGVSAVWAAVLFFTGLDLDWEIRRWLAYLPSAVGLLVVAFDLWLWKIPGVSKATGRPHLYGTWRATLTPNPNSRIPEGGNWQPTGALVIEQTFWTTAVRLHTDQSTSASTTAAITSAPDSKQSKNLYFTYANRARQEHNERSYPHHGTTLLHVTGLKPTRLDGTYWTDRLTSGDIAIQRVNSKVDLSAADALAAVRQQDQS</sequence>